<organism evidence="9 10">
    <name type="scientific">Sphingomonas sediminicola</name>
    <dbReference type="NCBI Taxonomy" id="386874"/>
    <lineage>
        <taxon>Bacteria</taxon>
        <taxon>Pseudomonadati</taxon>
        <taxon>Pseudomonadota</taxon>
        <taxon>Alphaproteobacteria</taxon>
        <taxon>Sphingomonadales</taxon>
        <taxon>Sphingomonadaceae</taxon>
        <taxon>Sphingomonas</taxon>
    </lineage>
</organism>
<protein>
    <submittedName>
        <fullName evidence="9">Cytochrome c oxidase accessory protein CcoG</fullName>
    </submittedName>
</protein>
<evidence type="ECO:0000313" key="9">
    <source>
        <dbReference type="EMBL" id="QNP45847.1"/>
    </source>
</evidence>
<dbReference type="RefSeq" id="WP_187708800.1">
    <property type="nucleotide sequence ID" value="NZ_CP060782.1"/>
</dbReference>
<dbReference type="Pfam" id="PF05751">
    <property type="entry name" value="FixH"/>
    <property type="match status" value="1"/>
</dbReference>
<keyword evidence="1" id="KW-0813">Transport</keyword>
<dbReference type="EMBL" id="CP060782">
    <property type="protein sequence ID" value="QNP45847.1"/>
    <property type="molecule type" value="Genomic_DNA"/>
</dbReference>
<dbReference type="InterPro" id="IPR013783">
    <property type="entry name" value="Ig-like_fold"/>
</dbReference>
<evidence type="ECO:0000256" key="4">
    <source>
        <dbReference type="ARBA" id="ARBA00022982"/>
    </source>
</evidence>
<dbReference type="Pfam" id="PF13746">
    <property type="entry name" value="Fer4_18"/>
    <property type="match status" value="1"/>
</dbReference>
<evidence type="ECO:0000256" key="1">
    <source>
        <dbReference type="ARBA" id="ARBA00022448"/>
    </source>
</evidence>
<evidence type="ECO:0000256" key="7">
    <source>
        <dbReference type="SAM" id="Phobius"/>
    </source>
</evidence>
<dbReference type="Gene3D" id="2.60.40.10">
    <property type="entry name" value="Immunoglobulins"/>
    <property type="match status" value="1"/>
</dbReference>
<dbReference type="InterPro" id="IPR032879">
    <property type="entry name" value="FixG_C"/>
</dbReference>
<evidence type="ECO:0000256" key="6">
    <source>
        <dbReference type="ARBA" id="ARBA00023014"/>
    </source>
</evidence>
<accession>A0ABX6T7M1</accession>
<keyword evidence="5" id="KW-0408">Iron</keyword>
<keyword evidence="3" id="KW-0479">Metal-binding</keyword>
<keyword evidence="6" id="KW-0411">Iron-sulfur</keyword>
<keyword evidence="4" id="KW-0249">Electron transport</keyword>
<feature type="transmembrane region" description="Helical" evidence="7">
    <location>
        <begin position="34"/>
        <end position="52"/>
    </location>
</feature>
<evidence type="ECO:0000313" key="10">
    <source>
        <dbReference type="Proteomes" id="UP000516105"/>
    </source>
</evidence>
<dbReference type="SUPFAM" id="SSF54862">
    <property type="entry name" value="4Fe-4S ferredoxins"/>
    <property type="match status" value="1"/>
</dbReference>
<dbReference type="PANTHER" id="PTHR30176">
    <property type="entry name" value="FERREDOXIN-TYPE PROTEIN NAPH"/>
    <property type="match status" value="1"/>
</dbReference>
<proteinExistence type="predicted"/>
<dbReference type="PROSITE" id="PS51379">
    <property type="entry name" value="4FE4S_FER_2"/>
    <property type="match status" value="1"/>
</dbReference>
<keyword evidence="7" id="KW-0472">Membrane</keyword>
<evidence type="ECO:0000256" key="2">
    <source>
        <dbReference type="ARBA" id="ARBA00022485"/>
    </source>
</evidence>
<feature type="transmembrane region" description="Helical" evidence="7">
    <location>
        <begin position="156"/>
        <end position="175"/>
    </location>
</feature>
<reference evidence="9 10" key="1">
    <citation type="submission" date="2020-08" db="EMBL/GenBank/DDBJ databases">
        <title>Genome sequence of Sphingomonas sediminicola KACC 15039T.</title>
        <authorList>
            <person name="Hyun D.-W."/>
            <person name="Bae J.-W."/>
        </authorList>
    </citation>
    <scope>NUCLEOTIDE SEQUENCE [LARGE SCALE GENOMIC DNA]</scope>
    <source>
        <strain evidence="9 10">KACC 15039</strain>
    </source>
</reference>
<dbReference type="Proteomes" id="UP000516105">
    <property type="component" value="Chromosome"/>
</dbReference>
<dbReference type="Pfam" id="PF11614">
    <property type="entry name" value="FixG_C"/>
    <property type="match status" value="1"/>
</dbReference>
<dbReference type="Pfam" id="PF12801">
    <property type="entry name" value="Fer4_5"/>
    <property type="match status" value="1"/>
</dbReference>
<dbReference type="PROSITE" id="PS00198">
    <property type="entry name" value="4FE4S_FER_1"/>
    <property type="match status" value="1"/>
</dbReference>
<keyword evidence="7" id="KW-0812">Transmembrane</keyword>
<sequence>MQAADDLTNRARNRYFEKRKKVFPRQIDGPFRRFKWLVMLVTLTIYYVTPWLRWDRGPHAPSQAVLVDLAHRRFYMFSIEIWPHEFYYVAGLLIMAAIGLFLVTSAVGRAWCGYACPQTVWTDLFQHIERFVDGDRNAQRKLDEAPWSALKVTKRLIKWTLWLIVGVLTGGAWIFYFADAPTLFQQLMHGDAPRIAYLTIGTLTATTFIFGGFMREQVCIYMCPWPRIQGAMLDEQSLVVTYKGWRGEPRGRGVKRREEDAAALLPQGDCIDCMACVAVCPTGIDIREGPQIGCITCALCIDACDQVMDKIGKPRKLIGYTTIADERLARSGQPTRTPLQRLLRLRTLLYLSVWVAIGAALLFTLGTRERIELDVAQSRNPVWIRLSDGQVRNSYTIKLRNMENRARRYELSVRGIDGRMWNQEMSRQAATPTVTFEVEPDSVLKQSIYLAAPDTGPTQTPILFTARALDEDGDRRSARHASNGRRNKRMNQRFTGYHATAILVGFFALVIAVNLTMARLATSTFGGVLAENGYVASQDYNRWIAESAAQDRLGWDVAARVEGNRLILDTKGVSHAVANVVAEHPLGQVDDRRIPMVVAGTNHFRSADAMPSGRWKLRITLQQGNSEARYLREVRS</sequence>
<feature type="transmembrane region" description="Helical" evidence="7">
    <location>
        <begin position="86"/>
        <end position="107"/>
    </location>
</feature>
<dbReference type="InterPro" id="IPR017900">
    <property type="entry name" value="4Fe4S_Fe_S_CS"/>
</dbReference>
<keyword evidence="2" id="KW-0004">4Fe-4S</keyword>
<keyword evidence="7" id="KW-1133">Transmembrane helix</keyword>
<dbReference type="PANTHER" id="PTHR30176:SF3">
    <property type="entry name" value="FERREDOXIN-TYPE PROTEIN NAPH"/>
    <property type="match status" value="1"/>
</dbReference>
<dbReference type="InterPro" id="IPR051684">
    <property type="entry name" value="Electron_Trans/Redox"/>
</dbReference>
<feature type="transmembrane region" description="Helical" evidence="7">
    <location>
        <begin position="195"/>
        <end position="214"/>
    </location>
</feature>
<evidence type="ECO:0000256" key="5">
    <source>
        <dbReference type="ARBA" id="ARBA00023004"/>
    </source>
</evidence>
<dbReference type="InterPro" id="IPR014116">
    <property type="entry name" value="Cyt_c_oxidase_cbb3_FixG"/>
</dbReference>
<evidence type="ECO:0000259" key="8">
    <source>
        <dbReference type="PROSITE" id="PS51379"/>
    </source>
</evidence>
<name>A0ABX6T7M1_9SPHN</name>
<gene>
    <name evidence="9" type="primary">ccoG</name>
    <name evidence="9" type="ORF">H9L14_00530</name>
</gene>
<feature type="domain" description="4Fe-4S ferredoxin-type" evidence="8">
    <location>
        <begin position="261"/>
        <end position="289"/>
    </location>
</feature>
<keyword evidence="10" id="KW-1185">Reference proteome</keyword>
<evidence type="ECO:0000256" key="3">
    <source>
        <dbReference type="ARBA" id="ARBA00022723"/>
    </source>
</evidence>
<dbReference type="InterPro" id="IPR008620">
    <property type="entry name" value="FixH"/>
</dbReference>
<feature type="transmembrane region" description="Helical" evidence="7">
    <location>
        <begin position="496"/>
        <end position="515"/>
    </location>
</feature>
<feature type="transmembrane region" description="Helical" evidence="7">
    <location>
        <begin position="348"/>
        <end position="366"/>
    </location>
</feature>
<dbReference type="NCBIfam" id="TIGR02745">
    <property type="entry name" value="ccoG_rdxA_fixG"/>
    <property type="match status" value="1"/>
</dbReference>
<dbReference type="InterPro" id="IPR017896">
    <property type="entry name" value="4Fe4S_Fe-S-bd"/>
</dbReference>